<evidence type="ECO:0000313" key="7">
    <source>
        <dbReference type="Proteomes" id="UP000005870"/>
    </source>
</evidence>
<dbReference type="CDD" id="cd01949">
    <property type="entry name" value="GGDEF"/>
    <property type="match status" value="1"/>
</dbReference>
<name>G7UN47_PSEUP</name>
<dbReference type="SMART" id="SM00267">
    <property type="entry name" value="GGDEF"/>
    <property type="match status" value="1"/>
</dbReference>
<dbReference type="NCBIfam" id="TIGR00254">
    <property type="entry name" value="GGDEF"/>
    <property type="match status" value="1"/>
</dbReference>
<dbReference type="Proteomes" id="UP000005870">
    <property type="component" value="Chromosome"/>
</dbReference>
<dbReference type="OrthoDB" id="9803824at2"/>
<keyword evidence="7" id="KW-1185">Reference proteome</keyword>
<dbReference type="EMBL" id="CP003093">
    <property type="protein sequence ID" value="AER56551.1"/>
    <property type="molecule type" value="Genomic_DNA"/>
</dbReference>
<dbReference type="InterPro" id="IPR043128">
    <property type="entry name" value="Rev_trsase/Diguanyl_cyclase"/>
</dbReference>
<dbReference type="STRING" id="1045855.DSC_09515"/>
<reference evidence="6 7" key="1">
    <citation type="journal article" date="2012" name="J. Bacteriol.">
        <title>Complete Genome Sequence of the BTEX-Degrading Bacterium Pseudoxanthomonas spadix BD-a59.</title>
        <authorList>
            <person name="Lee S.H."/>
            <person name="Jin H.M."/>
            <person name="Lee H.J."/>
            <person name="Kim J.M."/>
            <person name="Jeon C.O."/>
        </authorList>
    </citation>
    <scope>NUCLEOTIDE SEQUENCE [LARGE SCALE GENOMIC DNA]</scope>
    <source>
        <strain evidence="6 7">BD-a59</strain>
    </source>
</reference>
<gene>
    <name evidence="6" type="ordered locus">DSC_09515</name>
</gene>
<dbReference type="eggNOG" id="COG2199">
    <property type="taxonomic scope" value="Bacteria"/>
</dbReference>
<dbReference type="InterPro" id="IPR011990">
    <property type="entry name" value="TPR-like_helical_dom_sf"/>
</dbReference>
<dbReference type="PANTHER" id="PTHR45138">
    <property type="entry name" value="REGULATORY COMPONENTS OF SENSORY TRANSDUCTION SYSTEM"/>
    <property type="match status" value="1"/>
</dbReference>
<keyword evidence="4" id="KW-0732">Signal</keyword>
<accession>G7UN47</accession>
<dbReference type="InterPro" id="IPR000160">
    <property type="entry name" value="GGDEF_dom"/>
</dbReference>
<dbReference type="InterPro" id="IPR050469">
    <property type="entry name" value="Diguanylate_Cyclase"/>
</dbReference>
<dbReference type="SUPFAM" id="SSF55073">
    <property type="entry name" value="Nucleotide cyclase"/>
    <property type="match status" value="1"/>
</dbReference>
<dbReference type="PROSITE" id="PS50887">
    <property type="entry name" value="GGDEF"/>
    <property type="match status" value="1"/>
</dbReference>
<keyword evidence="3" id="KW-1133">Transmembrane helix</keyword>
<keyword evidence="3" id="KW-0472">Membrane</keyword>
<dbReference type="HOGENOM" id="CLU_452532_0_0_6"/>
<evidence type="ECO:0000256" key="2">
    <source>
        <dbReference type="ARBA" id="ARBA00034247"/>
    </source>
</evidence>
<sequence>MPWIVRNILWGIAPLLLSAGLSAPAQVAGEDPLEAQIGRCFQLRRSQPSEAAQIAQRALPQAQRDPAQRIKLLSCMGQAQALAGDGTAAIATVDRTVAELKAHPQPPPFMLRAYSNLAVALHVAGQLHRALDYYKLAYDAALAADSAAAQVSTLINVAIIYSEELAAYGQAEDYFARAQVIADRSGKPSPLLAYNRAMNAIRAGRDQAVPSLLDQAERIARASDTQIIIARSQAERIALQARRGLAENPRPRLLEIARQQQQAQDPSGASTTLVRVSALALADRDPAAALHQASAALALARSGGFRTEQRDAMQALLAAQRALGQYRQALATSEALNHRQVQELRSHNLAGLATLQERLSDTERVRELAAVRADQRVQALQLDSARTLRNLAILGFCALALLSAGFYIYQRRVRARLELLSSTDAMTGMLNRRAANARMAALPTQSDGAQRHVAFLVDIDHFKDVNDRHGHQTGDALLVEIARRLRTQGEPDGIVARWGGEEFLVARANVDLARVVQLAEDMRASIADHPVALPDGGTQPMTVSIGFACWPFYPDLQGQQRGDFHHALSLADRALYASKHGGRDAWTGLWGNAGIHTAAVSALDHPDQAEAAGQLRVLTNRAPVQWRARAQAQQ</sequence>
<comment type="catalytic activity">
    <reaction evidence="2">
        <text>2 GTP = 3',3'-c-di-GMP + 2 diphosphate</text>
        <dbReference type="Rhea" id="RHEA:24898"/>
        <dbReference type="ChEBI" id="CHEBI:33019"/>
        <dbReference type="ChEBI" id="CHEBI:37565"/>
        <dbReference type="ChEBI" id="CHEBI:58805"/>
        <dbReference type="EC" id="2.7.7.65"/>
    </reaction>
</comment>
<evidence type="ECO:0000256" key="3">
    <source>
        <dbReference type="SAM" id="Phobius"/>
    </source>
</evidence>
<dbReference type="Gene3D" id="1.25.40.10">
    <property type="entry name" value="Tetratricopeptide repeat domain"/>
    <property type="match status" value="1"/>
</dbReference>
<proteinExistence type="predicted"/>
<feature type="transmembrane region" description="Helical" evidence="3">
    <location>
        <begin position="391"/>
        <end position="409"/>
    </location>
</feature>
<dbReference type="GO" id="GO:0052621">
    <property type="term" value="F:diguanylate cyclase activity"/>
    <property type="evidence" value="ECO:0007669"/>
    <property type="project" value="UniProtKB-EC"/>
</dbReference>
<protein>
    <recommendedName>
        <fullName evidence="1">diguanylate cyclase</fullName>
        <ecNumber evidence="1">2.7.7.65</ecNumber>
    </recommendedName>
</protein>
<dbReference type="InterPro" id="IPR029787">
    <property type="entry name" value="Nucleotide_cyclase"/>
</dbReference>
<dbReference type="Pfam" id="PF00990">
    <property type="entry name" value="GGDEF"/>
    <property type="match status" value="1"/>
</dbReference>
<dbReference type="Gene3D" id="3.30.70.270">
    <property type="match status" value="1"/>
</dbReference>
<evidence type="ECO:0000313" key="6">
    <source>
        <dbReference type="EMBL" id="AER56551.1"/>
    </source>
</evidence>
<evidence type="ECO:0000256" key="4">
    <source>
        <dbReference type="SAM" id="SignalP"/>
    </source>
</evidence>
<dbReference type="RefSeq" id="WP_014160727.1">
    <property type="nucleotide sequence ID" value="NC_016147.2"/>
</dbReference>
<evidence type="ECO:0000256" key="1">
    <source>
        <dbReference type="ARBA" id="ARBA00012528"/>
    </source>
</evidence>
<feature type="domain" description="GGDEF" evidence="5">
    <location>
        <begin position="450"/>
        <end position="591"/>
    </location>
</feature>
<organism evidence="6 7">
    <name type="scientific">Pseudoxanthomonas spadix (strain BD-a59)</name>
    <dbReference type="NCBI Taxonomy" id="1045855"/>
    <lineage>
        <taxon>Bacteria</taxon>
        <taxon>Pseudomonadati</taxon>
        <taxon>Pseudomonadota</taxon>
        <taxon>Gammaproteobacteria</taxon>
        <taxon>Lysobacterales</taxon>
        <taxon>Lysobacteraceae</taxon>
        <taxon>Pseudoxanthomonas</taxon>
    </lineage>
</organism>
<feature type="chain" id="PRO_5003504170" description="diguanylate cyclase" evidence="4">
    <location>
        <begin position="28"/>
        <end position="634"/>
    </location>
</feature>
<dbReference type="AlphaFoldDB" id="G7UN47"/>
<keyword evidence="3" id="KW-0812">Transmembrane</keyword>
<feature type="signal peptide" evidence="4">
    <location>
        <begin position="1"/>
        <end position="27"/>
    </location>
</feature>
<dbReference type="PANTHER" id="PTHR45138:SF9">
    <property type="entry name" value="DIGUANYLATE CYCLASE DGCM-RELATED"/>
    <property type="match status" value="1"/>
</dbReference>
<evidence type="ECO:0000259" key="5">
    <source>
        <dbReference type="PROSITE" id="PS50887"/>
    </source>
</evidence>
<dbReference type="SUPFAM" id="SSF48452">
    <property type="entry name" value="TPR-like"/>
    <property type="match status" value="1"/>
</dbReference>
<dbReference type="EC" id="2.7.7.65" evidence="1"/>
<dbReference type="KEGG" id="psd:DSC_09515"/>